<dbReference type="GO" id="GO:0008783">
    <property type="term" value="F:agmatinase activity"/>
    <property type="evidence" value="ECO:0007669"/>
    <property type="project" value="TreeGrafter"/>
</dbReference>
<protein>
    <submittedName>
        <fullName evidence="7">Agmatinase</fullName>
    </submittedName>
</protein>
<dbReference type="Pfam" id="PF00491">
    <property type="entry name" value="Arginase"/>
    <property type="match status" value="1"/>
</dbReference>
<dbReference type="PROSITE" id="PS51409">
    <property type="entry name" value="ARGINASE_2"/>
    <property type="match status" value="1"/>
</dbReference>
<gene>
    <name evidence="7" type="ORF">DFJ68_1408</name>
</gene>
<dbReference type="InterPro" id="IPR023696">
    <property type="entry name" value="Ureohydrolase_dom_sf"/>
</dbReference>
<feature type="binding site" evidence="4">
    <location>
        <position position="273"/>
    </location>
    <ligand>
        <name>Mn(2+)</name>
        <dbReference type="ChEBI" id="CHEBI:29035"/>
        <label>1</label>
    </ligand>
</feature>
<dbReference type="PANTHER" id="PTHR11358:SF26">
    <property type="entry name" value="GUANIDINO ACID HYDROLASE, MITOCHONDRIAL"/>
    <property type="match status" value="1"/>
</dbReference>
<dbReference type="AlphaFoldDB" id="A0A495XYN3"/>
<dbReference type="Proteomes" id="UP000278440">
    <property type="component" value="Unassembled WGS sequence"/>
</dbReference>
<comment type="caution">
    <text evidence="7">The sequence shown here is derived from an EMBL/GenBank/DDBJ whole genome shotgun (WGS) entry which is preliminary data.</text>
</comment>
<dbReference type="NCBIfam" id="NF002564">
    <property type="entry name" value="PRK02190.1"/>
    <property type="match status" value="1"/>
</dbReference>
<feature type="binding site" evidence="4">
    <location>
        <position position="159"/>
    </location>
    <ligand>
        <name>Mn(2+)</name>
        <dbReference type="ChEBI" id="CHEBI:29035"/>
        <label>1</label>
    </ligand>
</feature>
<comment type="similarity">
    <text evidence="1">Belongs to the arginase family. Agmatinase subfamily.</text>
</comment>
<dbReference type="GO" id="GO:0033389">
    <property type="term" value="P:putrescine biosynthetic process from arginine, via agmatine"/>
    <property type="evidence" value="ECO:0007669"/>
    <property type="project" value="TreeGrafter"/>
</dbReference>
<accession>A0A495XYN3</accession>
<dbReference type="SUPFAM" id="SSF52768">
    <property type="entry name" value="Arginase/deacetylase"/>
    <property type="match status" value="1"/>
</dbReference>
<dbReference type="EMBL" id="RBXT01000001">
    <property type="protein sequence ID" value="RKT77974.1"/>
    <property type="molecule type" value="Genomic_DNA"/>
</dbReference>
<keyword evidence="8" id="KW-1185">Reference proteome</keyword>
<dbReference type="PIRSF" id="PIRSF036979">
    <property type="entry name" value="Arginase"/>
    <property type="match status" value="1"/>
</dbReference>
<evidence type="ECO:0000256" key="4">
    <source>
        <dbReference type="PIRSR" id="PIRSR036979-1"/>
    </source>
</evidence>
<sequence length="354" mass="37907">MSTPSETTPTDETAAVGDVAGTAPGRPGDTSRPGPVGPVRGTRVPRYAGDATFARLPAIDAVGDYDVAILGVPFDGGTSYRPGARFGPMHVRQSSRHLRPAYHVELDVAPFQTIQVVDAGDVACTPFSIDDAVRQIESHAHDVQGDRRDRRIVAVGGDHTIALPMLRSVVRQHGPVALVHFDAHLDTWDTYFDAPVTHGTVFRRAFEENLLAEDHSVHLGIRGPLYDRIDLKDDADFGFKAIRASDLDRIGLEAAVQQVKDRVGDTPVYVSIDIDVLDPAFAPGTGTPEMGGLTSRELLALLRRLGGLNIVGADVVEVAPAYDHAELTTLAAATVVYDLVSLMAGGRAVDDRMP</sequence>
<dbReference type="PRINTS" id="PR00116">
    <property type="entry name" value="ARGINASE"/>
</dbReference>
<dbReference type="Gene3D" id="3.40.800.10">
    <property type="entry name" value="Ureohydrolase domain"/>
    <property type="match status" value="1"/>
</dbReference>
<evidence type="ECO:0000256" key="1">
    <source>
        <dbReference type="ARBA" id="ARBA00009227"/>
    </source>
</evidence>
<evidence type="ECO:0000256" key="6">
    <source>
        <dbReference type="SAM" id="MobiDB-lite"/>
    </source>
</evidence>
<organism evidence="7 8">
    <name type="scientific">Terracoccus luteus</name>
    <dbReference type="NCBI Taxonomy" id="53356"/>
    <lineage>
        <taxon>Bacteria</taxon>
        <taxon>Bacillati</taxon>
        <taxon>Actinomycetota</taxon>
        <taxon>Actinomycetes</taxon>
        <taxon>Micrococcales</taxon>
        <taxon>Intrasporangiaceae</taxon>
        <taxon>Terracoccus</taxon>
    </lineage>
</organism>
<keyword evidence="4" id="KW-0464">Manganese</keyword>
<feature type="binding site" evidence="4">
    <location>
        <position position="275"/>
    </location>
    <ligand>
        <name>Mn(2+)</name>
        <dbReference type="ChEBI" id="CHEBI:29035"/>
        <label>1</label>
    </ligand>
</feature>
<evidence type="ECO:0000256" key="5">
    <source>
        <dbReference type="RuleBase" id="RU003684"/>
    </source>
</evidence>
<dbReference type="InterPro" id="IPR006035">
    <property type="entry name" value="Ureohydrolase"/>
</dbReference>
<feature type="binding site" evidence="4">
    <location>
        <position position="186"/>
    </location>
    <ligand>
        <name>Mn(2+)</name>
        <dbReference type="ChEBI" id="CHEBI:29035"/>
        <label>1</label>
    </ligand>
</feature>
<feature type="binding site" evidence="4">
    <location>
        <position position="184"/>
    </location>
    <ligand>
        <name>Mn(2+)</name>
        <dbReference type="ChEBI" id="CHEBI:29035"/>
        <label>1</label>
    </ligand>
</feature>
<evidence type="ECO:0000313" key="8">
    <source>
        <dbReference type="Proteomes" id="UP000278440"/>
    </source>
</evidence>
<evidence type="ECO:0000256" key="2">
    <source>
        <dbReference type="ARBA" id="ARBA00022723"/>
    </source>
</evidence>
<comment type="cofactor">
    <cofactor evidence="4">
        <name>Mn(2+)</name>
        <dbReference type="ChEBI" id="CHEBI:29035"/>
    </cofactor>
    <text evidence="4">Binds 2 manganese ions per subunit.</text>
</comment>
<dbReference type="GO" id="GO:0046872">
    <property type="term" value="F:metal ion binding"/>
    <property type="evidence" value="ECO:0007669"/>
    <property type="project" value="UniProtKB-KW"/>
</dbReference>
<dbReference type="InterPro" id="IPR020855">
    <property type="entry name" value="Ureohydrolase_Mn_BS"/>
</dbReference>
<evidence type="ECO:0000256" key="3">
    <source>
        <dbReference type="ARBA" id="ARBA00022801"/>
    </source>
</evidence>
<dbReference type="CDD" id="cd11592">
    <property type="entry name" value="Agmatinase_PAH"/>
    <property type="match status" value="1"/>
</dbReference>
<feature type="compositionally biased region" description="Low complexity" evidence="6">
    <location>
        <begin position="1"/>
        <end position="15"/>
    </location>
</feature>
<feature type="region of interest" description="Disordered" evidence="6">
    <location>
        <begin position="1"/>
        <end position="43"/>
    </location>
</feature>
<reference evidence="7 8" key="1">
    <citation type="submission" date="2018-10" db="EMBL/GenBank/DDBJ databases">
        <title>Sequencing the genomes of 1000 actinobacteria strains.</title>
        <authorList>
            <person name="Klenk H.-P."/>
        </authorList>
    </citation>
    <scope>NUCLEOTIDE SEQUENCE [LARGE SCALE GENOMIC DNA]</scope>
    <source>
        <strain evidence="7 8">DSM 44267</strain>
    </source>
</reference>
<proteinExistence type="inferred from homology"/>
<name>A0A495XYN3_9MICO</name>
<dbReference type="PANTHER" id="PTHR11358">
    <property type="entry name" value="ARGINASE/AGMATINASE"/>
    <property type="match status" value="1"/>
</dbReference>
<keyword evidence="2 4" id="KW-0479">Metal-binding</keyword>
<keyword evidence="3 5" id="KW-0378">Hydrolase</keyword>
<evidence type="ECO:0000313" key="7">
    <source>
        <dbReference type="EMBL" id="RKT77974.1"/>
    </source>
</evidence>
<feature type="binding site" evidence="4">
    <location>
        <position position="182"/>
    </location>
    <ligand>
        <name>Mn(2+)</name>
        <dbReference type="ChEBI" id="CHEBI:29035"/>
        <label>1</label>
    </ligand>
</feature>
<dbReference type="InterPro" id="IPR005925">
    <property type="entry name" value="Agmatinase-rel"/>
</dbReference>
<dbReference type="NCBIfam" id="TIGR01230">
    <property type="entry name" value="agmatinase"/>
    <property type="match status" value="1"/>
</dbReference>
<dbReference type="PROSITE" id="PS01053">
    <property type="entry name" value="ARGINASE_1"/>
    <property type="match status" value="1"/>
</dbReference>